<dbReference type="PROSITE" id="PS50935">
    <property type="entry name" value="SSB"/>
    <property type="match status" value="1"/>
</dbReference>
<protein>
    <submittedName>
        <fullName evidence="2">Putative single-stranded DNA binding protein</fullName>
    </submittedName>
</protein>
<dbReference type="GO" id="GO:0003697">
    <property type="term" value="F:single-stranded DNA binding"/>
    <property type="evidence" value="ECO:0007669"/>
    <property type="project" value="InterPro"/>
</dbReference>
<proteinExistence type="predicted"/>
<gene>
    <name evidence="2" type="primary">ycf41</name>
    <name evidence="2" type="ORF">Sebd_052</name>
</gene>
<dbReference type="AlphaFoldDB" id="A0A1C9C9V1"/>
<dbReference type="GeneID" id="29072510"/>
<keyword evidence="1" id="KW-0238">DNA-binding</keyword>
<keyword evidence="2" id="KW-0934">Plastid</keyword>
<organism evidence="2">
    <name type="scientific">Sebdenia flabellata</name>
    <dbReference type="NCBI Taxonomy" id="42024"/>
    <lineage>
        <taxon>Eukaryota</taxon>
        <taxon>Rhodophyta</taxon>
        <taxon>Florideophyceae</taxon>
        <taxon>Rhodymeniophycidae</taxon>
        <taxon>Sebdeniales</taxon>
        <taxon>Sebdeniaceae</taxon>
        <taxon>Sebdenia</taxon>
    </lineage>
</organism>
<geneLocation type="plastid" evidence="2"/>
<dbReference type="InterPro" id="IPR000424">
    <property type="entry name" value="Primosome_PriB/ssb"/>
</dbReference>
<reference evidence="2" key="1">
    <citation type="journal article" date="2016" name="BMC Biol.">
        <title>Parallel evolution of highly conserved plastid genome architecture in red seaweeds and seed plants.</title>
        <authorList>
            <person name="Lee J."/>
            <person name="Cho C.H."/>
            <person name="Park S.I."/>
            <person name="Choi J.W."/>
            <person name="Song H.S."/>
            <person name="West J.A."/>
            <person name="Bhattacharya D."/>
            <person name="Yoon H.S."/>
        </authorList>
    </citation>
    <scope>NUCLEOTIDE SEQUENCE</scope>
</reference>
<dbReference type="RefSeq" id="YP_009296204.1">
    <property type="nucleotide sequence ID" value="NC_031170.1"/>
</dbReference>
<accession>A0A1C9C9V1</accession>
<dbReference type="EMBL" id="KX284713">
    <property type="protein sequence ID" value="AOM65139.1"/>
    <property type="molecule type" value="Genomic_DNA"/>
</dbReference>
<evidence type="ECO:0000256" key="1">
    <source>
        <dbReference type="PROSITE-ProRule" id="PRU00252"/>
    </source>
</evidence>
<sequence>MNICIITAKVITAPKLLRFKSTALSQMILCVPNDKKGLLHYKIKAIAKGQLAKDIFEIYRKNNFIIVEGFIYLKKIEKRHINEMNKFRNQKSIIIKITKIHPASLI</sequence>
<name>A0A1C9C9V1_9FLOR</name>
<evidence type="ECO:0000313" key="2">
    <source>
        <dbReference type="EMBL" id="AOM65139.1"/>
    </source>
</evidence>